<keyword evidence="1" id="KW-1133">Transmembrane helix</keyword>
<evidence type="ECO:0000313" key="3">
    <source>
        <dbReference type="Proteomes" id="UP000240505"/>
    </source>
</evidence>
<proteinExistence type="predicted"/>
<dbReference type="KEGG" id="masz:C9I28_07175"/>
<sequence length="85" mass="9241">MSEPIYLITIGLFIFAILGIFGMRYLSVIAQAKYRAANDEAYRQLAQQAAAAQAESAVALKTLQATLDAVHTRLVSVEKVLKEVG</sequence>
<organism evidence="2 3">
    <name type="scientific">Pseudoduganella armeniaca</name>
    <dbReference type="NCBI Taxonomy" id="2072590"/>
    <lineage>
        <taxon>Bacteria</taxon>
        <taxon>Pseudomonadati</taxon>
        <taxon>Pseudomonadota</taxon>
        <taxon>Betaproteobacteria</taxon>
        <taxon>Burkholderiales</taxon>
        <taxon>Oxalobacteraceae</taxon>
        <taxon>Telluria group</taxon>
        <taxon>Pseudoduganella</taxon>
    </lineage>
</organism>
<evidence type="ECO:0000313" key="2">
    <source>
        <dbReference type="EMBL" id="AVR95532.1"/>
    </source>
</evidence>
<evidence type="ECO:0000256" key="1">
    <source>
        <dbReference type="SAM" id="Phobius"/>
    </source>
</evidence>
<accession>A0A2R4C7L0</accession>
<protein>
    <submittedName>
        <fullName evidence="2">Uncharacterized protein</fullName>
    </submittedName>
</protein>
<keyword evidence="1" id="KW-0812">Transmembrane</keyword>
<dbReference type="EMBL" id="CP028324">
    <property type="protein sequence ID" value="AVR95532.1"/>
    <property type="molecule type" value="Genomic_DNA"/>
</dbReference>
<dbReference type="RefSeq" id="WP_107140883.1">
    <property type="nucleotide sequence ID" value="NZ_CP028324.1"/>
</dbReference>
<keyword evidence="1" id="KW-0472">Membrane</keyword>
<dbReference type="Proteomes" id="UP000240505">
    <property type="component" value="Chromosome"/>
</dbReference>
<reference evidence="2 3" key="1">
    <citation type="submission" date="2018-03" db="EMBL/GenBank/DDBJ databases">
        <title>Massilia armeniaca sp. nov., isolated from desert soil.</title>
        <authorList>
            <person name="Huang H."/>
            <person name="Ren M."/>
        </authorList>
    </citation>
    <scope>NUCLEOTIDE SEQUENCE [LARGE SCALE GENOMIC DNA]</scope>
    <source>
        <strain evidence="2 3">ZMN-3</strain>
    </source>
</reference>
<gene>
    <name evidence="2" type="ORF">C9I28_07175</name>
</gene>
<keyword evidence="3" id="KW-1185">Reference proteome</keyword>
<dbReference type="AlphaFoldDB" id="A0A2R4C7L0"/>
<feature type="transmembrane region" description="Helical" evidence="1">
    <location>
        <begin position="6"/>
        <end position="26"/>
    </location>
</feature>
<name>A0A2R4C7L0_9BURK</name>